<name>A0ABT0NCJ8_9GAMM</name>
<dbReference type="InterPro" id="IPR006050">
    <property type="entry name" value="DNA_photolyase_N"/>
</dbReference>
<evidence type="ECO:0000256" key="6">
    <source>
        <dbReference type="ARBA" id="ARBA00022991"/>
    </source>
</evidence>
<proteinExistence type="inferred from homology"/>
<evidence type="ECO:0000259" key="8">
    <source>
        <dbReference type="PROSITE" id="PS51645"/>
    </source>
</evidence>
<dbReference type="InterPro" id="IPR018394">
    <property type="entry name" value="DNA_photolyase_1_CS_C"/>
</dbReference>
<dbReference type="InterPro" id="IPR036155">
    <property type="entry name" value="Crypto/Photolyase_N_sf"/>
</dbReference>
<dbReference type="SUPFAM" id="SSF52425">
    <property type="entry name" value="Cryptochrome/photolyase, N-terminal domain"/>
    <property type="match status" value="1"/>
</dbReference>
<comment type="cofactor">
    <cofactor evidence="1">
        <name>(6R)-5,10-methylene-5,6,7,8-tetrahydrofolate</name>
        <dbReference type="ChEBI" id="CHEBI:15636"/>
    </cofactor>
</comment>
<dbReference type="PANTHER" id="PTHR11455">
    <property type="entry name" value="CRYPTOCHROME"/>
    <property type="match status" value="1"/>
</dbReference>
<sequence length="497" mass="57946">MLKNDKLRCEHRPPVALVWLKRDLRLEDHAPLKAAIDSGFPVLVFYSFEPSLIANPHYSQRHWRFIWQSLVNLQSHLRLMDAGLAVFRDELLSVLDRLGQSFAIRRLYSHQETGLNQTWERDKAVADWCHQHSVLWHEFPCGAVVRGAANREGWNSHWQQTMRAPQQTPELDRGRFVTFPTDFKPDDAWLEQPNGMQQGGVDAAWQTLDSFFESRGQGYHKGISSPTISRETCSRLSPYLAWGNLSLRQVYQQLLAHWSEPGWRMALKALSSRLHWHCHFVQKFESETSMEWQSVNAGYRRFPWRQDKQGLLAWQQGMTGYPLVDASMRCLEQTGYINFRMRAMLVSFLCHHLLLDWREGVHHLARLFLDFEPGIHYPQFQMQAGVTGANTIRIYNPVKQSREQDPRGDFIRQWLPELASLPNELIHTPWELAPLEAGMYGFSPGRDYPQRIVDIEHTGSRARELLWSWRARPAVRREKGRILTRHTRQALKAGSQA</sequence>
<keyword evidence="6 7" id="KW-0157">Chromophore</keyword>
<evidence type="ECO:0000256" key="2">
    <source>
        <dbReference type="ARBA" id="ARBA00001974"/>
    </source>
</evidence>
<dbReference type="Gene3D" id="1.25.40.80">
    <property type="match status" value="1"/>
</dbReference>
<dbReference type="RefSeq" id="WP_249250687.1">
    <property type="nucleotide sequence ID" value="NZ_JAKIKT010000011.1"/>
</dbReference>
<comment type="caution">
    <text evidence="9">The sequence shown here is derived from an EMBL/GenBank/DDBJ whole genome shotgun (WGS) entry which is preliminary data.</text>
</comment>
<evidence type="ECO:0000256" key="4">
    <source>
        <dbReference type="ARBA" id="ARBA00022630"/>
    </source>
</evidence>
<evidence type="ECO:0000313" key="9">
    <source>
        <dbReference type="EMBL" id="MCL2916144.1"/>
    </source>
</evidence>
<evidence type="ECO:0000256" key="7">
    <source>
        <dbReference type="RuleBase" id="RU004182"/>
    </source>
</evidence>
<feature type="domain" description="Photolyase/cryptochrome alpha/beta" evidence="8">
    <location>
        <begin position="14"/>
        <end position="144"/>
    </location>
</feature>
<dbReference type="Pfam" id="PF03441">
    <property type="entry name" value="FAD_binding_7"/>
    <property type="match status" value="1"/>
</dbReference>
<dbReference type="InterPro" id="IPR005101">
    <property type="entry name" value="Cryptochr/Photolyase_FAD-bd"/>
</dbReference>
<evidence type="ECO:0000313" key="10">
    <source>
        <dbReference type="Proteomes" id="UP001202831"/>
    </source>
</evidence>
<evidence type="ECO:0000256" key="3">
    <source>
        <dbReference type="ARBA" id="ARBA00005862"/>
    </source>
</evidence>
<dbReference type="Gene3D" id="1.10.579.10">
    <property type="entry name" value="DNA Cyclobutane Dipyrimidine Photolyase, subunit A, domain 3"/>
    <property type="match status" value="1"/>
</dbReference>
<dbReference type="InterPro" id="IPR036134">
    <property type="entry name" value="Crypto/Photolyase_FAD-like_sf"/>
</dbReference>
<dbReference type="Pfam" id="PF00875">
    <property type="entry name" value="DNA_photolyase"/>
    <property type="match status" value="1"/>
</dbReference>
<comment type="similarity">
    <text evidence="3">Belongs to the DNA photolyase class-1 family.</text>
</comment>
<evidence type="ECO:0000256" key="1">
    <source>
        <dbReference type="ARBA" id="ARBA00001932"/>
    </source>
</evidence>
<comment type="similarity">
    <text evidence="7">Belongs to the DNA photolyase family.</text>
</comment>
<keyword evidence="10" id="KW-1185">Reference proteome</keyword>
<dbReference type="EMBL" id="JAKIKT010000011">
    <property type="protein sequence ID" value="MCL2916144.1"/>
    <property type="molecule type" value="Genomic_DNA"/>
</dbReference>
<comment type="cofactor">
    <cofactor evidence="2">
        <name>FAD</name>
        <dbReference type="ChEBI" id="CHEBI:57692"/>
    </cofactor>
</comment>
<organism evidence="9 10">
    <name type="scientific">Shewanella corallii</name>
    <dbReference type="NCBI Taxonomy" id="560080"/>
    <lineage>
        <taxon>Bacteria</taxon>
        <taxon>Pseudomonadati</taxon>
        <taxon>Pseudomonadota</taxon>
        <taxon>Gammaproteobacteria</taxon>
        <taxon>Alteromonadales</taxon>
        <taxon>Shewanellaceae</taxon>
        <taxon>Shewanella</taxon>
    </lineage>
</organism>
<keyword evidence="4 7" id="KW-0285">Flavoprotein</keyword>
<dbReference type="InterPro" id="IPR002081">
    <property type="entry name" value="Cryptochrome/DNA_photolyase_1"/>
</dbReference>
<dbReference type="PANTHER" id="PTHR11455:SF9">
    <property type="entry name" value="CRYPTOCHROME CIRCADIAN CLOCK 5 ISOFORM X1"/>
    <property type="match status" value="1"/>
</dbReference>
<keyword evidence="5 7" id="KW-0274">FAD</keyword>
<dbReference type="Gene3D" id="3.40.50.620">
    <property type="entry name" value="HUPs"/>
    <property type="match status" value="1"/>
</dbReference>
<dbReference type="PRINTS" id="PR00147">
    <property type="entry name" value="DNAPHOTLYASE"/>
</dbReference>
<evidence type="ECO:0000256" key="5">
    <source>
        <dbReference type="ARBA" id="ARBA00022827"/>
    </source>
</evidence>
<dbReference type="Proteomes" id="UP001202831">
    <property type="component" value="Unassembled WGS sequence"/>
</dbReference>
<dbReference type="PROSITE" id="PS51645">
    <property type="entry name" value="PHR_CRY_ALPHA_BETA"/>
    <property type="match status" value="1"/>
</dbReference>
<gene>
    <name evidence="9" type="ORF">L2725_20600</name>
</gene>
<dbReference type="SUPFAM" id="SSF48173">
    <property type="entry name" value="Cryptochrome/photolyase FAD-binding domain"/>
    <property type="match status" value="1"/>
</dbReference>
<protein>
    <submittedName>
        <fullName evidence="9">DNA photolyase family protein</fullName>
    </submittedName>
</protein>
<reference evidence="9 10" key="1">
    <citation type="submission" date="2022-01" db="EMBL/GenBank/DDBJ databases">
        <title>Whole genome-based taxonomy of the Shewanellaceae.</title>
        <authorList>
            <person name="Martin-Rodriguez A.J."/>
        </authorList>
    </citation>
    <scope>NUCLEOTIDE SEQUENCE [LARGE SCALE GENOMIC DNA]</scope>
    <source>
        <strain evidence="9 10">DSM 21332</strain>
    </source>
</reference>
<accession>A0ABT0NCJ8</accession>
<dbReference type="PROSITE" id="PS00394">
    <property type="entry name" value="DNA_PHOTOLYASES_1_1"/>
    <property type="match status" value="1"/>
</dbReference>
<dbReference type="InterPro" id="IPR014729">
    <property type="entry name" value="Rossmann-like_a/b/a_fold"/>
</dbReference>